<dbReference type="UniPathway" id="UPA00340">
    <property type="reaction ID" value="UER00458"/>
</dbReference>
<dbReference type="PROSITE" id="PS01075">
    <property type="entry name" value="ACETATE_KINASE_1"/>
    <property type="match status" value="1"/>
</dbReference>
<dbReference type="Proteomes" id="UP000051264">
    <property type="component" value="Unassembled WGS sequence"/>
</dbReference>
<evidence type="ECO:0000313" key="9">
    <source>
        <dbReference type="Proteomes" id="UP000051264"/>
    </source>
</evidence>
<name>A0A0R1RWC7_9LACO</name>
<dbReference type="InterPro" id="IPR023865">
    <property type="entry name" value="Aliphatic_acid_kinase_CS"/>
</dbReference>
<dbReference type="GO" id="GO:0005737">
    <property type="term" value="C:cytoplasm"/>
    <property type="evidence" value="ECO:0007669"/>
    <property type="project" value="UniProtKB-SubCell"/>
</dbReference>
<evidence type="ECO:0000256" key="3">
    <source>
        <dbReference type="ARBA" id="ARBA00022741"/>
    </source>
</evidence>
<dbReference type="GO" id="GO:0006085">
    <property type="term" value="P:acetyl-CoA biosynthetic process"/>
    <property type="evidence" value="ECO:0007669"/>
    <property type="project" value="UniProtKB-UniRule"/>
</dbReference>
<evidence type="ECO:0000256" key="1">
    <source>
        <dbReference type="ARBA" id="ARBA00008748"/>
    </source>
</evidence>
<dbReference type="OrthoDB" id="9802453at2"/>
<dbReference type="RefSeq" id="WP_025083114.1">
    <property type="nucleotide sequence ID" value="NZ_AZEX01000068.1"/>
</dbReference>
<comment type="subunit">
    <text evidence="6">Homodimer.</text>
</comment>
<feature type="site" description="Transition state stabilizer" evidence="6">
    <location>
        <position position="238"/>
    </location>
</feature>
<dbReference type="InterPro" id="IPR043129">
    <property type="entry name" value="ATPase_NBD"/>
</dbReference>
<feature type="binding site" evidence="6">
    <location>
        <begin position="280"/>
        <end position="282"/>
    </location>
    <ligand>
        <name>ATP</name>
        <dbReference type="ChEBI" id="CHEBI:30616"/>
    </ligand>
</feature>
<keyword evidence="2 6" id="KW-0808">Transferase</keyword>
<protein>
    <recommendedName>
        <fullName evidence="6">Acetate kinase</fullName>
        <ecNumber evidence="6">2.7.2.1</ecNumber>
    </recommendedName>
    <alternativeName>
        <fullName evidence="6">Acetokinase</fullName>
    </alternativeName>
</protein>
<evidence type="ECO:0000256" key="2">
    <source>
        <dbReference type="ARBA" id="ARBA00022679"/>
    </source>
</evidence>
<dbReference type="PANTHER" id="PTHR21060">
    <property type="entry name" value="ACETATE KINASE"/>
    <property type="match status" value="1"/>
</dbReference>
<accession>A0A0R1RWC7</accession>
<keyword evidence="4 6" id="KW-0418">Kinase</keyword>
<evidence type="ECO:0000256" key="4">
    <source>
        <dbReference type="ARBA" id="ARBA00022777"/>
    </source>
</evidence>
<comment type="pathway">
    <text evidence="6">Metabolic intermediate biosynthesis; acetyl-CoA biosynthesis; acetyl-CoA from acetate: step 1/2.</text>
</comment>
<dbReference type="GO" id="GO:0006083">
    <property type="term" value="P:acetate metabolic process"/>
    <property type="evidence" value="ECO:0007669"/>
    <property type="project" value="TreeGrafter"/>
</dbReference>
<dbReference type="PRINTS" id="PR00471">
    <property type="entry name" value="ACETATEKNASE"/>
</dbReference>
<gene>
    <name evidence="6" type="primary">ackA</name>
    <name evidence="8" type="ORF">FC69_GL000214</name>
</gene>
<feature type="active site" description="Proton donor/acceptor" evidence="6">
    <location>
        <position position="147"/>
    </location>
</feature>
<comment type="caution">
    <text evidence="8">The sequence shown here is derived from an EMBL/GenBank/DDBJ whole genome shotgun (WGS) entry which is preliminary data.</text>
</comment>
<dbReference type="CDD" id="cd24010">
    <property type="entry name" value="ASKHA_NBD_AcK_PK"/>
    <property type="match status" value="1"/>
</dbReference>
<evidence type="ECO:0000256" key="6">
    <source>
        <dbReference type="HAMAP-Rule" id="MF_00020"/>
    </source>
</evidence>
<keyword evidence="6" id="KW-0963">Cytoplasm</keyword>
<dbReference type="PATRIC" id="fig|1423747.3.peg.221"/>
<dbReference type="PROSITE" id="PS01076">
    <property type="entry name" value="ACETATE_KINASE_2"/>
    <property type="match status" value="1"/>
</dbReference>
<organism evidence="8 9">
    <name type="scientific">Latilactobacillus fuchuensis DSM 14340 = JCM 11249</name>
    <dbReference type="NCBI Taxonomy" id="1423747"/>
    <lineage>
        <taxon>Bacteria</taxon>
        <taxon>Bacillati</taxon>
        <taxon>Bacillota</taxon>
        <taxon>Bacilli</taxon>
        <taxon>Lactobacillales</taxon>
        <taxon>Lactobacillaceae</taxon>
        <taxon>Latilactobacillus</taxon>
    </lineage>
</organism>
<dbReference type="EC" id="2.7.2.1" evidence="6"/>
<evidence type="ECO:0000256" key="7">
    <source>
        <dbReference type="RuleBase" id="RU003835"/>
    </source>
</evidence>
<dbReference type="PANTHER" id="PTHR21060:SF15">
    <property type="entry name" value="ACETATE KINASE-RELATED"/>
    <property type="match status" value="1"/>
</dbReference>
<comment type="catalytic activity">
    <reaction evidence="6">
        <text>acetate + ATP = acetyl phosphate + ADP</text>
        <dbReference type="Rhea" id="RHEA:11352"/>
        <dbReference type="ChEBI" id="CHEBI:22191"/>
        <dbReference type="ChEBI" id="CHEBI:30089"/>
        <dbReference type="ChEBI" id="CHEBI:30616"/>
        <dbReference type="ChEBI" id="CHEBI:456216"/>
        <dbReference type="EC" id="2.7.2.1"/>
    </reaction>
</comment>
<comment type="cofactor">
    <cofactor evidence="6">
        <name>Mg(2+)</name>
        <dbReference type="ChEBI" id="CHEBI:18420"/>
    </cofactor>
    <cofactor evidence="6">
        <name>Mn(2+)</name>
        <dbReference type="ChEBI" id="CHEBI:29035"/>
    </cofactor>
    <text evidence="6">Mg(2+). Can also accept Mn(2+).</text>
</comment>
<dbReference type="HAMAP" id="MF_00020">
    <property type="entry name" value="Acetate_kinase"/>
    <property type="match status" value="1"/>
</dbReference>
<dbReference type="GO" id="GO:0005524">
    <property type="term" value="F:ATP binding"/>
    <property type="evidence" value="ECO:0007669"/>
    <property type="project" value="UniProtKB-KW"/>
</dbReference>
<sequence>MTAKILAINSGSSSLKFKLYLMPAEDVIASGQVERIGQTQSQFTMKTPQQKIEQTLQVKDHVTAVQLVIDQLLAQRVIEAMTEINGVGHRISNGGDYYQKAVVIDDLVEQRIDEMATLSPLHNPVNLLGIKAFKQILPNTMQVAIFDTAFNSTIPKQNALYAIPYEYYEKYGIRKYGFHGPSHQYITEQVQALFPAKSHKIISCHLGSGASISAIQDGQTLDNSMGFTPLAGLIMGTRSGDIDPQIVPFLEEQEGLSSAEIKAVLNGKSGLLGISGYSNDIRDLEEASARGNQRATLALQMFVHRIQTYIGSYVAELNGVDTIVFTAGIGEHDGLIRSQVMANFDYLNVKIDEQQNQANALVISQPDSAVTILVIPTDEEIVIARDVYRQLMK</sequence>
<comment type="function">
    <text evidence="6">Catalyzes the formation of acetyl phosphate from acetate and ATP. Can also catalyze the reverse reaction.</text>
</comment>
<dbReference type="Gene3D" id="3.30.420.40">
    <property type="match status" value="2"/>
</dbReference>
<dbReference type="InterPro" id="IPR000890">
    <property type="entry name" value="Aliphatic_acid_kin_short-chain"/>
</dbReference>
<dbReference type="SUPFAM" id="SSF53067">
    <property type="entry name" value="Actin-like ATPase domain"/>
    <property type="match status" value="2"/>
</dbReference>
<reference evidence="8 9" key="1">
    <citation type="journal article" date="2015" name="Genome Announc.">
        <title>Expanding the biotechnology potential of lactobacilli through comparative genomics of 213 strains and associated genera.</title>
        <authorList>
            <person name="Sun Z."/>
            <person name="Harris H.M."/>
            <person name="McCann A."/>
            <person name="Guo C."/>
            <person name="Argimon S."/>
            <person name="Zhang W."/>
            <person name="Yang X."/>
            <person name="Jeffery I.B."/>
            <person name="Cooney J.C."/>
            <person name="Kagawa T.F."/>
            <person name="Liu W."/>
            <person name="Song Y."/>
            <person name="Salvetti E."/>
            <person name="Wrobel A."/>
            <person name="Rasinkangas P."/>
            <person name="Parkhill J."/>
            <person name="Rea M.C."/>
            <person name="O'Sullivan O."/>
            <person name="Ritari J."/>
            <person name="Douillard F.P."/>
            <person name="Paul Ross R."/>
            <person name="Yang R."/>
            <person name="Briner A.E."/>
            <person name="Felis G.E."/>
            <person name="de Vos W.M."/>
            <person name="Barrangou R."/>
            <person name="Klaenhammer T.R."/>
            <person name="Caufield P.W."/>
            <person name="Cui Y."/>
            <person name="Zhang H."/>
            <person name="O'Toole P.W."/>
        </authorList>
    </citation>
    <scope>NUCLEOTIDE SEQUENCE [LARGE SCALE GENOMIC DNA]</scope>
    <source>
        <strain evidence="8 9">DSM 14340</strain>
    </source>
</reference>
<dbReference type="NCBIfam" id="TIGR00016">
    <property type="entry name" value="ackA"/>
    <property type="match status" value="1"/>
</dbReference>
<dbReference type="PIRSF" id="PIRSF000722">
    <property type="entry name" value="Acetate_prop_kin"/>
    <property type="match status" value="1"/>
</dbReference>
<dbReference type="AlphaFoldDB" id="A0A0R1RWC7"/>
<feature type="binding site" evidence="6">
    <location>
        <position position="16"/>
    </location>
    <ligand>
        <name>ATP</name>
        <dbReference type="ChEBI" id="CHEBI:30616"/>
    </ligand>
</feature>
<evidence type="ECO:0000313" key="8">
    <source>
        <dbReference type="EMBL" id="KRL58562.1"/>
    </source>
</evidence>
<keyword evidence="3 6" id="KW-0547">Nucleotide-binding</keyword>
<keyword evidence="5 6" id="KW-0067">ATP-binding</keyword>
<feature type="binding site" evidence="6">
    <location>
        <position position="379"/>
    </location>
    <ligand>
        <name>Mg(2+)</name>
        <dbReference type="ChEBI" id="CHEBI:18420"/>
    </ligand>
</feature>
<dbReference type="GO" id="GO:0008776">
    <property type="term" value="F:acetate kinase activity"/>
    <property type="evidence" value="ECO:0007669"/>
    <property type="project" value="UniProtKB-UniRule"/>
</dbReference>
<feature type="binding site" evidence="6">
    <location>
        <position position="9"/>
    </location>
    <ligand>
        <name>Mg(2+)</name>
        <dbReference type="ChEBI" id="CHEBI:18420"/>
    </ligand>
</feature>
<proteinExistence type="inferred from homology"/>
<dbReference type="STRING" id="1423747.FC69_GL000214"/>
<comment type="subcellular location">
    <subcellularLocation>
        <location evidence="6">Cytoplasm</location>
    </subcellularLocation>
</comment>
<feature type="site" description="Transition state stabilizer" evidence="6">
    <location>
        <position position="179"/>
    </location>
</feature>
<dbReference type="Pfam" id="PF00871">
    <property type="entry name" value="Acetate_kinase"/>
    <property type="match status" value="1"/>
</dbReference>
<feature type="binding site" evidence="6">
    <location>
        <position position="90"/>
    </location>
    <ligand>
        <name>substrate</name>
    </ligand>
</feature>
<keyword evidence="6" id="KW-0460">Magnesium</keyword>
<feature type="binding site" evidence="6">
    <location>
        <begin position="205"/>
        <end position="209"/>
    </location>
    <ligand>
        <name>ATP</name>
        <dbReference type="ChEBI" id="CHEBI:30616"/>
    </ligand>
</feature>
<dbReference type="InterPro" id="IPR004372">
    <property type="entry name" value="Ac/propionate_kinase"/>
</dbReference>
<feature type="binding site" evidence="6">
    <location>
        <begin position="328"/>
        <end position="332"/>
    </location>
    <ligand>
        <name>ATP</name>
        <dbReference type="ChEBI" id="CHEBI:30616"/>
    </ligand>
</feature>
<comment type="similarity">
    <text evidence="1 6 7">Belongs to the acetokinase family.</text>
</comment>
<dbReference type="GO" id="GO:0000287">
    <property type="term" value="F:magnesium ion binding"/>
    <property type="evidence" value="ECO:0007669"/>
    <property type="project" value="UniProtKB-UniRule"/>
</dbReference>
<dbReference type="eggNOG" id="COG0282">
    <property type="taxonomic scope" value="Bacteria"/>
</dbReference>
<dbReference type="EMBL" id="AZEX01000068">
    <property type="protein sequence ID" value="KRL58562.1"/>
    <property type="molecule type" value="Genomic_DNA"/>
</dbReference>
<keyword evidence="6" id="KW-0479">Metal-binding</keyword>
<evidence type="ECO:0000256" key="5">
    <source>
        <dbReference type="ARBA" id="ARBA00022840"/>
    </source>
</evidence>